<evidence type="ECO:0000313" key="7">
    <source>
        <dbReference type="EMBL" id="WCT73423.1"/>
    </source>
</evidence>
<dbReference type="Gene3D" id="3.60.10.10">
    <property type="entry name" value="Endonuclease/exonuclease/phosphatase"/>
    <property type="match status" value="1"/>
</dbReference>
<keyword evidence="3" id="KW-0479">Metal-binding</keyword>
<evidence type="ECO:0000256" key="4">
    <source>
        <dbReference type="ARBA" id="ARBA00022801"/>
    </source>
</evidence>
<keyword evidence="8" id="KW-1185">Reference proteome</keyword>
<dbReference type="InterPro" id="IPR037493">
    <property type="entry name" value="ExoIII-like"/>
</dbReference>
<accession>A0ABY7TK55</accession>
<comment type="similarity">
    <text evidence="2">Belongs to the DNA repair enzymes AP/ExoA family.</text>
</comment>
<evidence type="ECO:0000259" key="6">
    <source>
        <dbReference type="Pfam" id="PF03372"/>
    </source>
</evidence>
<evidence type="ECO:0000313" key="8">
    <source>
        <dbReference type="Proteomes" id="UP001220395"/>
    </source>
</evidence>
<gene>
    <name evidence="7" type="ORF">PQ455_17735</name>
</gene>
<dbReference type="EMBL" id="CP117411">
    <property type="protein sequence ID" value="WCT73423.1"/>
    <property type="molecule type" value="Genomic_DNA"/>
</dbReference>
<dbReference type="RefSeq" id="WP_273687628.1">
    <property type="nucleotide sequence ID" value="NZ_CP117411.1"/>
</dbReference>
<name>A0ABY7TK55_9SPHN</name>
<evidence type="ECO:0000256" key="2">
    <source>
        <dbReference type="ARBA" id="ARBA00007092"/>
    </source>
</evidence>
<evidence type="ECO:0000256" key="3">
    <source>
        <dbReference type="ARBA" id="ARBA00022723"/>
    </source>
</evidence>
<comment type="cofactor">
    <cofactor evidence="1">
        <name>Mg(2+)</name>
        <dbReference type="ChEBI" id="CHEBI:18420"/>
    </cofactor>
</comment>
<feature type="domain" description="Endonuclease/exonuclease/phosphatase" evidence="6">
    <location>
        <begin position="7"/>
        <end position="258"/>
    </location>
</feature>
<organism evidence="7 8">
    <name type="scientific">Sphingomonas naphthae</name>
    <dbReference type="NCBI Taxonomy" id="1813468"/>
    <lineage>
        <taxon>Bacteria</taxon>
        <taxon>Pseudomonadati</taxon>
        <taxon>Pseudomonadota</taxon>
        <taxon>Alphaproteobacteria</taxon>
        <taxon>Sphingomonadales</taxon>
        <taxon>Sphingomonadaceae</taxon>
        <taxon>Sphingomonas</taxon>
    </lineage>
</organism>
<dbReference type="PROSITE" id="PS00726">
    <property type="entry name" value="AP_NUCLEASE_F1_1"/>
    <property type="match status" value="1"/>
</dbReference>
<keyword evidence="5" id="KW-0460">Magnesium</keyword>
<keyword evidence="4" id="KW-0378">Hydrolase</keyword>
<evidence type="ECO:0000256" key="5">
    <source>
        <dbReference type="ARBA" id="ARBA00022842"/>
    </source>
</evidence>
<dbReference type="InterPro" id="IPR005135">
    <property type="entry name" value="Endo/exonuclease/phosphatase"/>
</dbReference>
<dbReference type="NCBIfam" id="TIGR00633">
    <property type="entry name" value="xth"/>
    <property type="match status" value="1"/>
</dbReference>
<dbReference type="Proteomes" id="UP001220395">
    <property type="component" value="Chromosome"/>
</dbReference>
<protein>
    <submittedName>
        <fullName evidence="7">Exodeoxyribonuclease III</fullName>
    </submittedName>
</protein>
<dbReference type="PANTHER" id="PTHR43250:SF2">
    <property type="entry name" value="EXODEOXYRIBONUCLEASE III"/>
    <property type="match status" value="1"/>
</dbReference>
<reference evidence="7 8" key="1">
    <citation type="submission" date="2023-02" db="EMBL/GenBank/DDBJ databases">
        <title>Genome sequence of Sphingomonas naphthae.</title>
        <authorList>
            <person name="Kim S."/>
            <person name="Heo J."/>
            <person name="Kwon S.-W."/>
        </authorList>
    </citation>
    <scope>NUCLEOTIDE SEQUENCE [LARGE SCALE GENOMIC DNA]</scope>
    <source>
        <strain evidence="7 8">KACC 18716</strain>
    </source>
</reference>
<dbReference type="InterPro" id="IPR036691">
    <property type="entry name" value="Endo/exonu/phosph_ase_sf"/>
</dbReference>
<proteinExistence type="inferred from homology"/>
<dbReference type="InterPro" id="IPR004808">
    <property type="entry name" value="AP_endonuc_1"/>
</dbReference>
<sequence>MSTLRIASWNINSVRARIGIVEQFLREEQPDILCLQETKAADDVFPADAFRKLGYVHQRLNGQRMHHGVAILSRVPLIDDEPGIWKHDWQANGEARHVGVRLEQGFHLENVYVPAGGDIPDVELNPKFAQKLAFLKRMTEWSETLTTPTLIVGDFNVAPLPSDVWNHKALLGVVSHTPVEVAALDALQAAHGWVDLGRHFHPAPARLHTWWSYRSPDWTVNDRGRRLDHMWASPDLAPRATAHKVCEPCRAWLKPSDHVPLITDFAL</sequence>
<dbReference type="InterPro" id="IPR020847">
    <property type="entry name" value="AP_endonuclease_F1_BS"/>
</dbReference>
<dbReference type="PROSITE" id="PS51435">
    <property type="entry name" value="AP_NUCLEASE_F1_4"/>
    <property type="match status" value="1"/>
</dbReference>
<dbReference type="CDD" id="cd09086">
    <property type="entry name" value="ExoIII-like_AP-endo"/>
    <property type="match status" value="1"/>
</dbReference>
<dbReference type="SUPFAM" id="SSF56219">
    <property type="entry name" value="DNase I-like"/>
    <property type="match status" value="1"/>
</dbReference>
<dbReference type="PANTHER" id="PTHR43250">
    <property type="entry name" value="EXODEOXYRIBONUCLEASE III"/>
    <property type="match status" value="1"/>
</dbReference>
<evidence type="ECO:0000256" key="1">
    <source>
        <dbReference type="ARBA" id="ARBA00001946"/>
    </source>
</evidence>
<dbReference type="Pfam" id="PF03372">
    <property type="entry name" value="Exo_endo_phos"/>
    <property type="match status" value="1"/>
</dbReference>